<evidence type="ECO:0000259" key="3">
    <source>
        <dbReference type="Pfam" id="PF00004"/>
    </source>
</evidence>
<dbReference type="OrthoDB" id="3046016at2759"/>
<dbReference type="SUPFAM" id="SSF52540">
    <property type="entry name" value="P-loop containing nucleoside triphosphate hydrolases"/>
    <property type="match status" value="1"/>
</dbReference>
<dbReference type="Gene3D" id="3.40.50.300">
    <property type="entry name" value="P-loop containing nucleotide triphosphate hydrolases"/>
    <property type="match status" value="1"/>
</dbReference>
<dbReference type="Proteomes" id="UP000249218">
    <property type="component" value="Unassembled WGS sequence"/>
</dbReference>
<reference evidence="4 5" key="1">
    <citation type="journal article" date="2017" name="BMC Biol.">
        <title>Genomic innovations, transcriptional plasticity and gene loss underlying the evolution and divergence of two highly polyphagous and invasive Helicoverpa pest species.</title>
        <authorList>
            <person name="Pearce S.L."/>
            <person name="Clarke D.F."/>
            <person name="East P.D."/>
            <person name="Elfekih S."/>
            <person name="Gordon K.H."/>
            <person name="Jermiin L.S."/>
            <person name="McGaughran A."/>
            <person name="Oakeshott J.G."/>
            <person name="Papanikolaou A."/>
            <person name="Perera O.P."/>
            <person name="Rane R.V."/>
            <person name="Richards S."/>
            <person name="Tay W.T."/>
            <person name="Walsh T.K."/>
            <person name="Anderson A."/>
            <person name="Anderson C.J."/>
            <person name="Asgari S."/>
            <person name="Board P.G."/>
            <person name="Bretschneider A."/>
            <person name="Campbell P.M."/>
            <person name="Chertemps T."/>
            <person name="Christeller J.T."/>
            <person name="Coppin C.W."/>
            <person name="Downes S.J."/>
            <person name="Duan G."/>
            <person name="Farnsworth C.A."/>
            <person name="Good R.T."/>
            <person name="Han L.B."/>
            <person name="Han Y.C."/>
            <person name="Hatje K."/>
            <person name="Horne I."/>
            <person name="Huang Y.P."/>
            <person name="Hughes D.S."/>
            <person name="Jacquin-Joly E."/>
            <person name="James W."/>
            <person name="Jhangiani S."/>
            <person name="Kollmar M."/>
            <person name="Kuwar S.S."/>
            <person name="Li S."/>
            <person name="Liu N.Y."/>
            <person name="Maibeche M.T."/>
            <person name="Miller J.R."/>
            <person name="Montagne N."/>
            <person name="Perry T."/>
            <person name="Qu J."/>
            <person name="Song S.V."/>
            <person name="Sutton G.G."/>
            <person name="Vogel H."/>
            <person name="Walenz B.P."/>
            <person name="Xu W."/>
            <person name="Zhang H.J."/>
            <person name="Zou Z."/>
            <person name="Batterham P."/>
            <person name="Edwards O.R."/>
            <person name="Feyereisen R."/>
            <person name="Gibbs R.A."/>
            <person name="Heckel D.G."/>
            <person name="McGrath A."/>
            <person name="Robin C."/>
            <person name="Scherer S.E."/>
            <person name="Worley K.C."/>
            <person name="Wu Y.D."/>
        </authorList>
    </citation>
    <scope>NUCLEOTIDE SEQUENCE [LARGE SCALE GENOMIC DNA]</scope>
    <source>
        <strain evidence="4">Harm_GR_Male_#8</strain>
        <tissue evidence="4">Whole organism</tissue>
    </source>
</reference>
<evidence type="ECO:0000256" key="2">
    <source>
        <dbReference type="SAM" id="MobiDB-lite"/>
    </source>
</evidence>
<gene>
    <name evidence="4" type="primary">HaOG210882</name>
    <name evidence="4" type="ORF">B5X24_HaOG210882</name>
</gene>
<dbReference type="InterPro" id="IPR052267">
    <property type="entry name" value="N-DRC_Component"/>
</dbReference>
<dbReference type="InterPro" id="IPR027417">
    <property type="entry name" value="P-loop_NTPase"/>
</dbReference>
<dbReference type="PANTHER" id="PTHR14690">
    <property type="entry name" value="IQ MOTIF CONTAINING WITH AAA DOMAIN 1"/>
    <property type="match status" value="1"/>
</dbReference>
<feature type="domain" description="ATPase AAA-type core" evidence="3">
    <location>
        <begin position="643"/>
        <end position="772"/>
    </location>
</feature>
<name>A0A2W1BLP7_HELAM</name>
<dbReference type="PANTHER" id="PTHR14690:SF9">
    <property type="entry name" value="GH08353P"/>
    <property type="match status" value="1"/>
</dbReference>
<organism evidence="4 5">
    <name type="scientific">Helicoverpa armigera</name>
    <name type="common">Cotton bollworm</name>
    <name type="synonym">Heliothis armigera</name>
    <dbReference type="NCBI Taxonomy" id="29058"/>
    <lineage>
        <taxon>Eukaryota</taxon>
        <taxon>Metazoa</taxon>
        <taxon>Ecdysozoa</taxon>
        <taxon>Arthropoda</taxon>
        <taxon>Hexapoda</taxon>
        <taxon>Insecta</taxon>
        <taxon>Pterygota</taxon>
        <taxon>Neoptera</taxon>
        <taxon>Endopterygota</taxon>
        <taxon>Lepidoptera</taxon>
        <taxon>Glossata</taxon>
        <taxon>Ditrysia</taxon>
        <taxon>Noctuoidea</taxon>
        <taxon>Noctuidae</taxon>
        <taxon>Heliothinae</taxon>
        <taxon>Helicoverpa</taxon>
    </lineage>
</organism>
<evidence type="ECO:0000313" key="4">
    <source>
        <dbReference type="EMBL" id="PZC72613.1"/>
    </source>
</evidence>
<dbReference type="Gene3D" id="1.10.8.60">
    <property type="match status" value="1"/>
</dbReference>
<protein>
    <recommendedName>
        <fullName evidence="3">ATPase AAA-type core domain-containing protein</fullName>
    </recommendedName>
</protein>
<sequence length="908" mass="106309">MSLLKLPVTLTNTIEVQNKWLEILQHAEEIVEEDAEYLHHTEKGMRLKERALPPEILGRNYAKYCDLINKLYDAYLNSVHLQRAPYIQEIINVCIKRMFELRTELTHVIVNDYIYVDGALTQMRLTPADIQIVVPYHFPLESRSENVEQALQKMWTEALRRKKKRERPKKPKPPPPVQRDSWLLPPAPTVAEDAAAAEPEESEEEEETPPPSVHTLIPEIFIQTLTIQRHERFRQWRMADLRSQAAKRTAFHLEKHPDAPIEMKMKAGRLIQKVYREYMKIKRERVKDTKRDILLGLIPDPFRSGPSFFEENNKVYERRRQTRLKITKAYLKELERENIRLLTFRKGDQIDDITDEIRTWFKEWFYGYNYFPEFPYEIEGGTILVVRGDFPTVQEKLEDDEKKLAESKGRTPDQIKEEKARAKEDAKLKAQLAKEAKKKEEETLVKARCNPFTDPGYRLQESHVMHSLMEALRNYRSSWSLFDELPAENYGDVIYGYMKPLLTEELMKEIHLDCRKYVDELMRLDLKMLIKMHQQDFKKIGWKYPKIKPRKKPKKPPVHKPLIFDEKLLKNSEGLFDIGIVTKPTTKLHDIIGDTSYAAYEFNIRDPDATYPLPGVGDIRNRLMLSCILGCGIQHGAPRKKAVMLLGPERNGKSFMADAVAGELNAIKIDITPEVFTAVISRPQKMLSQVFTTARAFQPAVVFMKNVERVFTVKVPPEDKYLQAQTMKGLLGKLIKQIPVEDKVIFIATCSNPWVARAKPMVSIFDEILLVPRTDYGSLQQYFYQKLQSIRSIPRDYNVQALAQLLQGFNFGDIIQAYEEVMTPDRIVRLNVQQLSPGEILEVLLQKDLEPLTMEEYQRYVTFFLQYSWLRTERETYDRINLFRDDMYKKQAKKEKAEQQQQQQQHAA</sequence>
<feature type="coiled-coil region" evidence="1">
    <location>
        <begin position="422"/>
        <end position="450"/>
    </location>
</feature>
<accession>A0A2W1BLP7</accession>
<feature type="compositionally biased region" description="Acidic residues" evidence="2">
    <location>
        <begin position="198"/>
        <end position="208"/>
    </location>
</feature>
<evidence type="ECO:0000256" key="1">
    <source>
        <dbReference type="SAM" id="Coils"/>
    </source>
</evidence>
<dbReference type="InterPro" id="IPR003959">
    <property type="entry name" value="ATPase_AAA_core"/>
</dbReference>
<dbReference type="GO" id="GO:0005524">
    <property type="term" value="F:ATP binding"/>
    <property type="evidence" value="ECO:0007669"/>
    <property type="project" value="InterPro"/>
</dbReference>
<keyword evidence="1" id="KW-0175">Coiled coil</keyword>
<feature type="compositionally biased region" description="Basic residues" evidence="2">
    <location>
        <begin position="160"/>
        <end position="172"/>
    </location>
</feature>
<feature type="region of interest" description="Disordered" evidence="2">
    <location>
        <begin position="160"/>
        <end position="215"/>
    </location>
</feature>
<dbReference type="Pfam" id="PF00004">
    <property type="entry name" value="AAA"/>
    <property type="match status" value="1"/>
</dbReference>
<proteinExistence type="predicted"/>
<dbReference type="AlphaFoldDB" id="A0A2W1BLP7"/>
<dbReference type="GO" id="GO:0016887">
    <property type="term" value="F:ATP hydrolysis activity"/>
    <property type="evidence" value="ECO:0007669"/>
    <property type="project" value="InterPro"/>
</dbReference>
<evidence type="ECO:0000313" key="5">
    <source>
        <dbReference type="Proteomes" id="UP000249218"/>
    </source>
</evidence>
<keyword evidence="5" id="KW-1185">Reference proteome</keyword>
<dbReference type="EMBL" id="KZ150171">
    <property type="protein sequence ID" value="PZC72613.1"/>
    <property type="molecule type" value="Genomic_DNA"/>
</dbReference>